<protein>
    <submittedName>
        <fullName evidence="7">LysE family translocator</fullName>
    </submittedName>
</protein>
<feature type="transmembrane region" description="Helical" evidence="6">
    <location>
        <begin position="182"/>
        <end position="201"/>
    </location>
</feature>
<evidence type="ECO:0000256" key="5">
    <source>
        <dbReference type="ARBA" id="ARBA00023136"/>
    </source>
</evidence>
<keyword evidence="2" id="KW-1003">Cell membrane</keyword>
<keyword evidence="3 6" id="KW-0812">Transmembrane</keyword>
<dbReference type="PIRSF" id="PIRSF006324">
    <property type="entry name" value="LeuE"/>
    <property type="match status" value="1"/>
</dbReference>
<evidence type="ECO:0000256" key="3">
    <source>
        <dbReference type="ARBA" id="ARBA00022692"/>
    </source>
</evidence>
<keyword evidence="5 6" id="KW-0472">Membrane</keyword>
<dbReference type="Proteomes" id="UP001606099">
    <property type="component" value="Unassembled WGS sequence"/>
</dbReference>
<dbReference type="EMBL" id="JBIGHZ010000001">
    <property type="protein sequence ID" value="MFG6447049.1"/>
    <property type="molecule type" value="Genomic_DNA"/>
</dbReference>
<organism evidence="7 8">
    <name type="scientific">Roseateles rivi</name>
    <dbReference type="NCBI Taxonomy" id="3299028"/>
    <lineage>
        <taxon>Bacteria</taxon>
        <taxon>Pseudomonadati</taxon>
        <taxon>Pseudomonadota</taxon>
        <taxon>Betaproteobacteria</taxon>
        <taxon>Burkholderiales</taxon>
        <taxon>Sphaerotilaceae</taxon>
        <taxon>Roseateles</taxon>
    </lineage>
</organism>
<comment type="subcellular location">
    <subcellularLocation>
        <location evidence="1">Cell membrane</location>
        <topology evidence="1">Multi-pass membrane protein</topology>
    </subcellularLocation>
</comment>
<evidence type="ECO:0000313" key="7">
    <source>
        <dbReference type="EMBL" id="MFG6447049.1"/>
    </source>
</evidence>
<evidence type="ECO:0000256" key="6">
    <source>
        <dbReference type="SAM" id="Phobius"/>
    </source>
</evidence>
<dbReference type="RefSeq" id="WP_394458422.1">
    <property type="nucleotide sequence ID" value="NZ_JBIGHZ010000001.1"/>
</dbReference>
<dbReference type="InterPro" id="IPR001123">
    <property type="entry name" value="LeuE-type"/>
</dbReference>
<sequence length="206" mass="21606">MTSYLLFLAVAALTVLSPGPGVLMTIANALRFGFRGTVGGIFGIAAGAFIVAGISATALGALLAASAVAFSVMKFVGAAYLMYLGLKIWKASPPNFCNRSVHEAKFLRRFGEGLALQMTNPKAIFFFLSVFPQFVESGPSHKAQFALLVASYATLVVCIHTGYALFAHQARAWLTSERGGRLLNKAGGATFMGFGAALALAKRSGT</sequence>
<keyword evidence="8" id="KW-1185">Reference proteome</keyword>
<proteinExistence type="predicted"/>
<evidence type="ECO:0000256" key="1">
    <source>
        <dbReference type="ARBA" id="ARBA00004651"/>
    </source>
</evidence>
<dbReference type="PANTHER" id="PTHR30086">
    <property type="entry name" value="ARGININE EXPORTER PROTEIN ARGO"/>
    <property type="match status" value="1"/>
</dbReference>
<evidence type="ECO:0000256" key="4">
    <source>
        <dbReference type="ARBA" id="ARBA00022989"/>
    </source>
</evidence>
<feature type="transmembrane region" description="Helical" evidence="6">
    <location>
        <begin position="34"/>
        <end position="54"/>
    </location>
</feature>
<dbReference type="PANTHER" id="PTHR30086:SF20">
    <property type="entry name" value="ARGININE EXPORTER PROTEIN ARGO-RELATED"/>
    <property type="match status" value="1"/>
</dbReference>
<dbReference type="Pfam" id="PF01810">
    <property type="entry name" value="LysE"/>
    <property type="match status" value="1"/>
</dbReference>
<evidence type="ECO:0000256" key="2">
    <source>
        <dbReference type="ARBA" id="ARBA00022475"/>
    </source>
</evidence>
<keyword evidence="4 6" id="KW-1133">Transmembrane helix</keyword>
<evidence type="ECO:0000313" key="8">
    <source>
        <dbReference type="Proteomes" id="UP001606099"/>
    </source>
</evidence>
<reference evidence="7 8" key="1">
    <citation type="submission" date="2024-08" db="EMBL/GenBank/DDBJ databases">
        <authorList>
            <person name="Lu H."/>
        </authorList>
    </citation>
    <scope>NUCLEOTIDE SEQUENCE [LARGE SCALE GENOMIC DNA]</scope>
    <source>
        <strain evidence="7 8">BYS180W</strain>
    </source>
</reference>
<gene>
    <name evidence="7" type="ORF">ACG0Z6_02195</name>
</gene>
<accession>A0ABW7FRU2</accession>
<feature type="transmembrane region" description="Helical" evidence="6">
    <location>
        <begin position="61"/>
        <end position="83"/>
    </location>
</feature>
<name>A0ABW7FRU2_9BURK</name>
<comment type="caution">
    <text evidence="7">The sequence shown here is derived from an EMBL/GenBank/DDBJ whole genome shotgun (WGS) entry which is preliminary data.</text>
</comment>
<feature type="transmembrane region" description="Helical" evidence="6">
    <location>
        <begin position="145"/>
        <end position="166"/>
    </location>
</feature>